<organism evidence="3">
    <name type="scientific">uncultured Thiotrichaceae bacterium</name>
    <dbReference type="NCBI Taxonomy" id="298394"/>
    <lineage>
        <taxon>Bacteria</taxon>
        <taxon>Pseudomonadati</taxon>
        <taxon>Pseudomonadota</taxon>
        <taxon>Gammaproteobacteria</taxon>
        <taxon>Thiotrichales</taxon>
        <taxon>Thiotrichaceae</taxon>
        <taxon>environmental samples</taxon>
    </lineage>
</organism>
<dbReference type="EMBL" id="CACVAY010000008">
    <property type="protein sequence ID" value="CAA6801220.1"/>
    <property type="molecule type" value="Genomic_DNA"/>
</dbReference>
<proteinExistence type="predicted"/>
<evidence type="ECO:0000259" key="2">
    <source>
        <dbReference type="Pfam" id="PF13441"/>
    </source>
</evidence>
<dbReference type="Pfam" id="PF13441">
    <property type="entry name" value="Gly-zipper_YMGG"/>
    <property type="match status" value="1"/>
</dbReference>
<reference evidence="3" key="1">
    <citation type="submission" date="2020-01" db="EMBL/GenBank/DDBJ databases">
        <authorList>
            <person name="Meier V. D."/>
            <person name="Meier V D."/>
        </authorList>
    </citation>
    <scope>NUCLEOTIDE SEQUENCE</scope>
    <source>
        <strain evidence="3">HLG_WM_MAG_07</strain>
    </source>
</reference>
<evidence type="ECO:0000313" key="3">
    <source>
        <dbReference type="EMBL" id="CAA6801220.1"/>
    </source>
</evidence>
<feature type="region of interest" description="Disordered" evidence="1">
    <location>
        <begin position="67"/>
        <end position="152"/>
    </location>
</feature>
<accession>A0A6S6RWA8</accession>
<feature type="compositionally biased region" description="Low complexity" evidence="1">
    <location>
        <begin position="74"/>
        <end position="86"/>
    </location>
</feature>
<evidence type="ECO:0000256" key="1">
    <source>
        <dbReference type="SAM" id="MobiDB-lite"/>
    </source>
</evidence>
<name>A0A6S6RWA8_9GAMM</name>
<dbReference type="AlphaFoldDB" id="A0A6S6RWA8"/>
<feature type="domain" description="YMGG-like Gly-zipper" evidence="2">
    <location>
        <begin position="23"/>
        <end position="67"/>
    </location>
</feature>
<sequence length="152" mass="16365">MKRYLLLTLMIGSGVIFNSGCSSNTANGAAIGSLVGAGIGKSTANHKDKRAAIGAVVGGAVGAAIGAESDRAANNTTNTTNSTSYNDASIRHTHDYGNGSSQTHAHSGGDVRHSHQQQYSDPYVYRSDVRGYNHRNHKKRHPRKHRHNPYYY</sequence>
<protein>
    <recommendedName>
        <fullName evidence="2">YMGG-like Gly-zipper domain-containing protein</fullName>
    </recommendedName>
</protein>
<dbReference type="InterPro" id="IPR027367">
    <property type="entry name" value="Gly-zipper_YMGG"/>
</dbReference>
<gene>
    <name evidence="3" type="ORF">HELGO_WM29046</name>
</gene>
<feature type="compositionally biased region" description="Basic residues" evidence="1">
    <location>
        <begin position="132"/>
        <end position="152"/>
    </location>
</feature>